<dbReference type="Gene3D" id="1.10.10.10">
    <property type="entry name" value="Winged helix-like DNA-binding domain superfamily/Winged helix DNA-binding domain"/>
    <property type="match status" value="1"/>
</dbReference>
<keyword evidence="7" id="KW-1185">Reference proteome</keyword>
<accession>A0A285J9B2</accession>
<gene>
    <name evidence="6" type="ORF">SAMN06297280_3107</name>
</gene>
<evidence type="ECO:0000256" key="4">
    <source>
        <dbReference type="ARBA" id="ARBA00023163"/>
    </source>
</evidence>
<dbReference type="InterPro" id="IPR000847">
    <property type="entry name" value="LysR_HTH_N"/>
</dbReference>
<dbReference type="AlphaFoldDB" id="A0A285J9B2"/>
<evidence type="ECO:0000256" key="3">
    <source>
        <dbReference type="ARBA" id="ARBA00023125"/>
    </source>
</evidence>
<proteinExistence type="inferred from homology"/>
<dbReference type="GO" id="GO:0005829">
    <property type="term" value="C:cytosol"/>
    <property type="evidence" value="ECO:0007669"/>
    <property type="project" value="TreeGrafter"/>
</dbReference>
<dbReference type="PANTHER" id="PTHR30419:SF30">
    <property type="entry name" value="LYSR FAMILY TRANSCRIPTIONAL REGULATOR"/>
    <property type="match status" value="1"/>
</dbReference>
<keyword evidence="3 6" id="KW-0238">DNA-binding</keyword>
<comment type="similarity">
    <text evidence="1">Belongs to the LysR transcriptional regulatory family.</text>
</comment>
<dbReference type="RefSeq" id="WP_170949027.1">
    <property type="nucleotide sequence ID" value="NZ_OBEB01000007.1"/>
</dbReference>
<dbReference type="PANTHER" id="PTHR30419">
    <property type="entry name" value="HTH-TYPE TRANSCRIPTIONAL REGULATOR YBHD"/>
    <property type="match status" value="1"/>
</dbReference>
<evidence type="ECO:0000259" key="5">
    <source>
        <dbReference type="PROSITE" id="PS50931"/>
    </source>
</evidence>
<organism evidence="6 7">
    <name type="scientific">Arsukibacterium tuosuense</name>
    <dbReference type="NCBI Taxonomy" id="1323745"/>
    <lineage>
        <taxon>Bacteria</taxon>
        <taxon>Pseudomonadati</taxon>
        <taxon>Pseudomonadota</taxon>
        <taxon>Gammaproteobacteria</taxon>
        <taxon>Chromatiales</taxon>
        <taxon>Chromatiaceae</taxon>
        <taxon>Arsukibacterium</taxon>
    </lineage>
</organism>
<evidence type="ECO:0000256" key="1">
    <source>
        <dbReference type="ARBA" id="ARBA00009437"/>
    </source>
</evidence>
<name>A0A285J9B2_9GAMM</name>
<protein>
    <submittedName>
        <fullName evidence="6">DNA-binding transcriptional regulator, LysR family</fullName>
    </submittedName>
</protein>
<feature type="domain" description="HTH lysR-type" evidence="5">
    <location>
        <begin position="3"/>
        <end position="60"/>
    </location>
</feature>
<dbReference type="Gene3D" id="3.40.190.290">
    <property type="match status" value="1"/>
</dbReference>
<dbReference type="Proteomes" id="UP000219353">
    <property type="component" value="Unassembled WGS sequence"/>
</dbReference>
<reference evidence="7" key="1">
    <citation type="submission" date="2017-09" db="EMBL/GenBank/DDBJ databases">
        <authorList>
            <person name="Varghese N."/>
            <person name="Submissions S."/>
        </authorList>
    </citation>
    <scope>NUCLEOTIDE SEQUENCE [LARGE SCALE GENOMIC DNA]</scope>
    <source>
        <strain evidence="7">CGMCC 1.12461</strain>
    </source>
</reference>
<dbReference type="SUPFAM" id="SSF53850">
    <property type="entry name" value="Periplasmic binding protein-like II"/>
    <property type="match status" value="1"/>
</dbReference>
<dbReference type="Pfam" id="PF03466">
    <property type="entry name" value="LysR_substrate"/>
    <property type="match status" value="1"/>
</dbReference>
<dbReference type="InterPro" id="IPR036390">
    <property type="entry name" value="WH_DNA-bd_sf"/>
</dbReference>
<dbReference type="InterPro" id="IPR036388">
    <property type="entry name" value="WH-like_DNA-bd_sf"/>
</dbReference>
<sequence length="304" mass="33304">MQLSFEQLQAFLTTVETGSFSAAARKLGKAQSSISGLISNLEIDAGFEVFDRSKRTPPLTAEGLALLNDIKSVLKSYNNLLSRIQNLNKDVETEISLAFDDLALPVSLILQVASDFKEHFPNTSLMLLKASHQQGYQLLKQGKADLTIAISQDDYPENVAFRGISHVHYGTVVSSSHPLAKLAQVTPYDLSQHRHLRITDADSGFRRFDSDLSSTIWFTNSSSLLIDAVSVGLGWAELPLHLIRPQLASGQLLKLPTSHQAVSFPHCVDMVWQSETPVGQGMQWLLNALTEQGIAFSKQSGEAG</sequence>
<dbReference type="SUPFAM" id="SSF46785">
    <property type="entry name" value="Winged helix' DNA-binding domain"/>
    <property type="match status" value="1"/>
</dbReference>
<dbReference type="InterPro" id="IPR050950">
    <property type="entry name" value="HTH-type_LysR_regulators"/>
</dbReference>
<keyword evidence="2" id="KW-0805">Transcription regulation</keyword>
<dbReference type="GO" id="GO:0003677">
    <property type="term" value="F:DNA binding"/>
    <property type="evidence" value="ECO:0007669"/>
    <property type="project" value="UniProtKB-KW"/>
</dbReference>
<dbReference type="PROSITE" id="PS50931">
    <property type="entry name" value="HTH_LYSR"/>
    <property type="match status" value="1"/>
</dbReference>
<evidence type="ECO:0000313" key="6">
    <source>
        <dbReference type="EMBL" id="SNY56673.1"/>
    </source>
</evidence>
<dbReference type="GO" id="GO:0003700">
    <property type="term" value="F:DNA-binding transcription factor activity"/>
    <property type="evidence" value="ECO:0007669"/>
    <property type="project" value="InterPro"/>
</dbReference>
<evidence type="ECO:0000313" key="7">
    <source>
        <dbReference type="Proteomes" id="UP000219353"/>
    </source>
</evidence>
<keyword evidence="4" id="KW-0804">Transcription</keyword>
<dbReference type="EMBL" id="OBEB01000007">
    <property type="protein sequence ID" value="SNY56673.1"/>
    <property type="molecule type" value="Genomic_DNA"/>
</dbReference>
<evidence type="ECO:0000256" key="2">
    <source>
        <dbReference type="ARBA" id="ARBA00023015"/>
    </source>
</evidence>
<dbReference type="InterPro" id="IPR005119">
    <property type="entry name" value="LysR_subst-bd"/>
</dbReference>
<dbReference type="Pfam" id="PF00126">
    <property type="entry name" value="HTH_1"/>
    <property type="match status" value="1"/>
</dbReference>